<proteinExistence type="predicted"/>
<dbReference type="RefSeq" id="XP_020434496.1">
    <property type="nucleotide sequence ID" value="XM_020575701.1"/>
</dbReference>
<dbReference type="InterPro" id="IPR025952">
    <property type="entry name" value="R3H-assoc_dom"/>
</dbReference>
<dbReference type="Proteomes" id="UP000001396">
    <property type="component" value="Unassembled WGS sequence"/>
</dbReference>
<dbReference type="SUPFAM" id="SSF82708">
    <property type="entry name" value="R3H domain"/>
    <property type="match status" value="1"/>
</dbReference>
<dbReference type="AlphaFoldDB" id="D3B8L1"/>
<dbReference type="PANTHER" id="PTHR32019:SF2">
    <property type="entry name" value="R3H DOMAIN-CONTAINING PROTEIN 4"/>
    <property type="match status" value="1"/>
</dbReference>
<dbReference type="GeneID" id="31360291"/>
<evidence type="ECO:0000313" key="3">
    <source>
        <dbReference type="Proteomes" id="UP000001396"/>
    </source>
</evidence>
<dbReference type="PANTHER" id="PTHR32019">
    <property type="entry name" value="R3H DOMAIN-CONTAINING PROTEIN 4"/>
    <property type="match status" value="1"/>
</dbReference>
<keyword evidence="3" id="KW-1185">Reference proteome</keyword>
<dbReference type="Gene3D" id="3.30.1370.50">
    <property type="entry name" value="R3H-like domain"/>
    <property type="match status" value="1"/>
</dbReference>
<dbReference type="EMBL" id="ADBJ01000020">
    <property type="protein sequence ID" value="EFA82379.1"/>
    <property type="molecule type" value="Genomic_DNA"/>
</dbReference>
<name>D3B8L1_HETP5</name>
<sequence length="381" mass="44475">MAEKKISEILWERLIITEQNIASNNGAPTSGVKSKYPKKKKFRSNRDSLAFRESPGKPGTKRYNRYMNTKFLKDGGILKDRFEAEMDHNIYERNEKLIYQDREMKYEWEPYRDISYDVQVEMLKDCLPSEKDRKGKRFRENPKTLPINQSFTMLQKNIRDAFKKPFIQHSSFIATAEDQMIQFISNPYIQTTEVELESSHHRLLLHGIGSYYSVLTKRVTVRKCSILIFYVEIVILLLVCEIKGELLEIPKLQRLSRSLKALRADSEDKNDLLYNVLKIDRNTGLTVSTTQLTINIFNKLGTWLGGVSNSPLVQDFVSNLGDSLGALFTQWLQKAVGNSRYLHITKIAQTELMIEDLTQIMNHEFDRYINYLDAYIYEQTH</sequence>
<dbReference type="Pfam" id="PF13902">
    <property type="entry name" value="R3H-assoc"/>
    <property type="match status" value="1"/>
</dbReference>
<protein>
    <recommendedName>
        <fullName evidence="1">R3H-associated N-terminal domain-containing protein</fullName>
    </recommendedName>
</protein>
<organism evidence="2 3">
    <name type="scientific">Heterostelium pallidum (strain ATCC 26659 / Pp 5 / PN500)</name>
    <name type="common">Cellular slime mold</name>
    <name type="synonym">Polysphondylium pallidum</name>
    <dbReference type="NCBI Taxonomy" id="670386"/>
    <lineage>
        <taxon>Eukaryota</taxon>
        <taxon>Amoebozoa</taxon>
        <taxon>Evosea</taxon>
        <taxon>Eumycetozoa</taxon>
        <taxon>Dictyostelia</taxon>
        <taxon>Acytosteliales</taxon>
        <taxon>Acytosteliaceae</taxon>
        <taxon>Heterostelium</taxon>
    </lineage>
</organism>
<dbReference type="InterPro" id="IPR036867">
    <property type="entry name" value="R3H_dom_sf"/>
</dbReference>
<gene>
    <name evidence="2" type="ORF">PPL_04804</name>
</gene>
<dbReference type="GO" id="GO:0003676">
    <property type="term" value="F:nucleic acid binding"/>
    <property type="evidence" value="ECO:0007669"/>
    <property type="project" value="InterPro"/>
</dbReference>
<comment type="caution">
    <text evidence="2">The sequence shown here is derived from an EMBL/GenBank/DDBJ whole genome shotgun (WGS) entry which is preliminary data.</text>
</comment>
<accession>D3B8L1</accession>
<reference evidence="2 3" key="1">
    <citation type="journal article" date="2011" name="Genome Res.">
        <title>Phylogeny-wide analysis of social amoeba genomes highlights ancient origins for complex intercellular communication.</title>
        <authorList>
            <person name="Heidel A.J."/>
            <person name="Lawal H.M."/>
            <person name="Felder M."/>
            <person name="Schilde C."/>
            <person name="Helps N.R."/>
            <person name="Tunggal B."/>
            <person name="Rivero F."/>
            <person name="John U."/>
            <person name="Schleicher M."/>
            <person name="Eichinger L."/>
            <person name="Platzer M."/>
            <person name="Noegel A.A."/>
            <person name="Schaap P."/>
            <person name="Gloeckner G."/>
        </authorList>
    </citation>
    <scope>NUCLEOTIDE SEQUENCE [LARGE SCALE GENOMIC DNA]</scope>
    <source>
        <strain evidence="3">ATCC 26659 / Pp 5 / PN500</strain>
    </source>
</reference>
<evidence type="ECO:0000313" key="2">
    <source>
        <dbReference type="EMBL" id="EFA82379.1"/>
    </source>
</evidence>
<feature type="domain" description="R3H-associated N-terminal" evidence="1">
    <location>
        <begin position="43"/>
        <end position="164"/>
    </location>
</feature>
<evidence type="ECO:0000259" key="1">
    <source>
        <dbReference type="Pfam" id="PF13902"/>
    </source>
</evidence>
<dbReference type="InterPro" id="IPR039629">
    <property type="entry name" value="R3HDM4"/>
</dbReference>
<dbReference type="InParanoid" id="D3B8L1"/>